<evidence type="ECO:0000313" key="11">
    <source>
        <dbReference type="EMBL" id="KAG0652840.1"/>
    </source>
</evidence>
<dbReference type="GO" id="GO:0016798">
    <property type="term" value="F:hydrolase activity, acting on glycosyl bonds"/>
    <property type="evidence" value="ECO:0007669"/>
    <property type="project" value="UniProtKB-KW"/>
</dbReference>
<dbReference type="CDD" id="cd00067">
    <property type="entry name" value="GAL4"/>
    <property type="match status" value="1"/>
</dbReference>
<proteinExistence type="inferred from homology"/>
<feature type="compositionally biased region" description="Acidic residues" evidence="9">
    <location>
        <begin position="583"/>
        <end position="595"/>
    </location>
</feature>
<dbReference type="Pfam" id="PF04082">
    <property type="entry name" value="Fungal_trans"/>
    <property type="match status" value="1"/>
</dbReference>
<dbReference type="PANTHER" id="PTHR47663:SF1">
    <property type="entry name" value="XYLANOLYTIC TRANSCRIPTIONAL ACTIVATOR XLNR-RELATED"/>
    <property type="match status" value="1"/>
</dbReference>
<organism evidence="11 12">
    <name type="scientific">Hyphodiscus hymeniophilus</name>
    <dbReference type="NCBI Taxonomy" id="353542"/>
    <lineage>
        <taxon>Eukaryota</taxon>
        <taxon>Fungi</taxon>
        <taxon>Dikarya</taxon>
        <taxon>Ascomycota</taxon>
        <taxon>Pezizomycotina</taxon>
        <taxon>Leotiomycetes</taxon>
        <taxon>Helotiales</taxon>
        <taxon>Hyphodiscaceae</taxon>
        <taxon>Hyphodiscus</taxon>
    </lineage>
</organism>
<feature type="compositionally biased region" description="Polar residues" evidence="9">
    <location>
        <begin position="752"/>
        <end position="762"/>
    </location>
</feature>
<comment type="caution">
    <text evidence="11">The sequence shown here is derived from an EMBL/GenBank/DDBJ whole genome shotgun (WGS) entry which is preliminary data.</text>
</comment>
<keyword evidence="1" id="KW-0479">Metal-binding</keyword>
<keyword evidence="11" id="KW-0326">Glycosidase</keyword>
<dbReference type="GO" id="GO:0003677">
    <property type="term" value="F:DNA binding"/>
    <property type="evidence" value="ECO:0007669"/>
    <property type="project" value="UniProtKB-KW"/>
</dbReference>
<dbReference type="AlphaFoldDB" id="A0A9P6VSJ3"/>
<dbReference type="Proteomes" id="UP000785200">
    <property type="component" value="Unassembled WGS sequence"/>
</dbReference>
<keyword evidence="11" id="KW-0624">Polysaccharide degradation</keyword>
<dbReference type="OrthoDB" id="5365785at2759"/>
<feature type="region of interest" description="Disordered" evidence="9">
    <location>
        <begin position="141"/>
        <end position="217"/>
    </location>
</feature>
<keyword evidence="11" id="KW-0378">Hydrolase</keyword>
<feature type="compositionally biased region" description="Polar residues" evidence="9">
    <location>
        <begin position="569"/>
        <end position="580"/>
    </location>
</feature>
<feature type="region of interest" description="Disordered" evidence="9">
    <location>
        <begin position="569"/>
        <end position="604"/>
    </location>
</feature>
<protein>
    <submittedName>
        <fullName evidence="11">Xylanase regulator 1</fullName>
    </submittedName>
</protein>
<dbReference type="EMBL" id="VNKQ01000002">
    <property type="protein sequence ID" value="KAG0652840.1"/>
    <property type="molecule type" value="Genomic_DNA"/>
</dbReference>
<reference evidence="11" key="1">
    <citation type="submission" date="2019-07" db="EMBL/GenBank/DDBJ databases">
        <title>Hyphodiscus hymeniophilus genome sequencing and assembly.</title>
        <authorList>
            <person name="Kramer G."/>
            <person name="Nodwell J."/>
        </authorList>
    </citation>
    <scope>NUCLEOTIDE SEQUENCE</scope>
    <source>
        <strain evidence="11">ATCC 34498</strain>
    </source>
</reference>
<feature type="compositionally biased region" description="Basic and acidic residues" evidence="9">
    <location>
        <begin position="166"/>
        <end position="177"/>
    </location>
</feature>
<keyword evidence="5" id="KW-0010">Activator</keyword>
<dbReference type="GO" id="GO:0045493">
    <property type="term" value="P:xylan catabolic process"/>
    <property type="evidence" value="ECO:0007669"/>
    <property type="project" value="UniProtKB-KW"/>
</dbReference>
<dbReference type="GO" id="GO:0006351">
    <property type="term" value="P:DNA-templated transcription"/>
    <property type="evidence" value="ECO:0007669"/>
    <property type="project" value="InterPro"/>
</dbReference>
<feature type="compositionally biased region" description="Basic residues" evidence="9">
    <location>
        <begin position="62"/>
        <end position="72"/>
    </location>
</feature>
<keyword evidence="12" id="KW-1185">Reference proteome</keyword>
<evidence type="ECO:0000256" key="1">
    <source>
        <dbReference type="ARBA" id="ARBA00022723"/>
    </source>
</evidence>
<keyword evidence="11" id="KW-0858">Xylan degradation</keyword>
<keyword evidence="2" id="KW-0862">Zinc</keyword>
<keyword evidence="3" id="KW-0805">Transcription regulation</keyword>
<evidence type="ECO:0000256" key="9">
    <source>
        <dbReference type="SAM" id="MobiDB-lite"/>
    </source>
</evidence>
<evidence type="ECO:0000256" key="2">
    <source>
        <dbReference type="ARBA" id="ARBA00022833"/>
    </source>
</evidence>
<keyword evidence="6" id="KW-0804">Transcription</keyword>
<dbReference type="FunFam" id="4.10.240.10:FF:000004">
    <property type="entry name" value="Xylanolytic transcriptional activator XlnR"/>
    <property type="match status" value="1"/>
</dbReference>
<evidence type="ECO:0000256" key="4">
    <source>
        <dbReference type="ARBA" id="ARBA00023125"/>
    </source>
</evidence>
<feature type="region of interest" description="Disordered" evidence="9">
    <location>
        <begin position="752"/>
        <end position="783"/>
    </location>
</feature>
<dbReference type="SMART" id="SM00066">
    <property type="entry name" value="GAL4"/>
    <property type="match status" value="1"/>
</dbReference>
<dbReference type="InterPro" id="IPR001138">
    <property type="entry name" value="Zn2Cys6_DnaBD"/>
</dbReference>
<evidence type="ECO:0000256" key="8">
    <source>
        <dbReference type="ARBA" id="ARBA00037990"/>
    </source>
</evidence>
<accession>A0A9P6VSJ3</accession>
<dbReference type="PANTHER" id="PTHR47663">
    <property type="entry name" value="XYLANOLYTIC TRANSCRIPTIONAL ACTIVATOR XLNR-RELATED"/>
    <property type="match status" value="1"/>
</dbReference>
<evidence type="ECO:0000256" key="3">
    <source>
        <dbReference type="ARBA" id="ARBA00023015"/>
    </source>
</evidence>
<dbReference type="InterPro" id="IPR007219">
    <property type="entry name" value="XnlR_reg_dom"/>
</dbReference>
<keyword evidence="4" id="KW-0238">DNA-binding</keyword>
<evidence type="ECO:0000256" key="6">
    <source>
        <dbReference type="ARBA" id="ARBA00023163"/>
    </source>
</evidence>
<name>A0A9P6VSJ3_9HELO</name>
<dbReference type="Gene3D" id="4.10.240.10">
    <property type="entry name" value="Zn(2)-C6 fungal-type DNA-binding domain"/>
    <property type="match status" value="1"/>
</dbReference>
<feature type="compositionally biased region" description="Polar residues" evidence="9">
    <location>
        <begin position="200"/>
        <end position="209"/>
    </location>
</feature>
<comment type="similarity">
    <text evidence="8">Belongs to the xlnR/xlr1 family.</text>
</comment>
<keyword evidence="7" id="KW-0539">Nucleus</keyword>
<dbReference type="InterPro" id="IPR036864">
    <property type="entry name" value="Zn2-C6_fun-type_DNA-bd_sf"/>
</dbReference>
<feature type="compositionally biased region" description="Polar residues" evidence="9">
    <location>
        <begin position="80"/>
        <end position="93"/>
    </location>
</feature>
<dbReference type="InterPro" id="IPR051439">
    <property type="entry name" value="XlnR/Xlr1"/>
</dbReference>
<evidence type="ECO:0000256" key="5">
    <source>
        <dbReference type="ARBA" id="ARBA00023159"/>
    </source>
</evidence>
<keyword evidence="11" id="KW-0119">Carbohydrate metabolism</keyword>
<feature type="region of interest" description="Disordered" evidence="9">
    <location>
        <begin position="57"/>
        <end position="97"/>
    </location>
</feature>
<feature type="domain" description="Zn(2)-C6 fungal-type" evidence="10">
    <location>
        <begin position="103"/>
        <end position="132"/>
    </location>
</feature>
<dbReference type="Pfam" id="PF00172">
    <property type="entry name" value="Zn_clus"/>
    <property type="match status" value="1"/>
</dbReference>
<dbReference type="CDD" id="cd12148">
    <property type="entry name" value="fungal_TF_MHR"/>
    <property type="match status" value="1"/>
</dbReference>
<dbReference type="PROSITE" id="PS50048">
    <property type="entry name" value="ZN2_CY6_FUNGAL_2"/>
    <property type="match status" value="1"/>
</dbReference>
<dbReference type="SMART" id="SM00906">
    <property type="entry name" value="Fungal_trans"/>
    <property type="match status" value="1"/>
</dbReference>
<feature type="region of interest" description="Disordered" evidence="9">
    <location>
        <begin position="232"/>
        <end position="265"/>
    </location>
</feature>
<evidence type="ECO:0000259" key="10">
    <source>
        <dbReference type="PROSITE" id="PS50048"/>
    </source>
</evidence>
<feature type="compositionally biased region" description="Polar residues" evidence="9">
    <location>
        <begin position="251"/>
        <end position="260"/>
    </location>
</feature>
<dbReference type="GO" id="GO:0000981">
    <property type="term" value="F:DNA-binding transcription factor activity, RNA polymerase II-specific"/>
    <property type="evidence" value="ECO:0007669"/>
    <property type="project" value="InterPro"/>
</dbReference>
<gene>
    <name evidence="11" type="ORF">D0Z07_0388</name>
</gene>
<feature type="compositionally biased region" description="Polar residues" evidence="9">
    <location>
        <begin position="771"/>
        <end position="783"/>
    </location>
</feature>
<dbReference type="GO" id="GO:0008270">
    <property type="term" value="F:zinc ion binding"/>
    <property type="evidence" value="ECO:0007669"/>
    <property type="project" value="InterPro"/>
</dbReference>
<evidence type="ECO:0000256" key="7">
    <source>
        <dbReference type="ARBA" id="ARBA00023242"/>
    </source>
</evidence>
<evidence type="ECO:0000313" key="12">
    <source>
        <dbReference type="Proteomes" id="UP000785200"/>
    </source>
</evidence>
<sequence>MLSNPLHRFSGYNALPSSNMLSNGHMASNHMHSGLDTLAHGSQYALQQLQQHVDVHQNSQVHRGHNSKHRQHPYNGAGAMTSNVRSTSGNSASGPVRRRISRACDQCNQLRTKCDGQSPCAHCVEFGLGCEYIRERKKRGKASRKDLAQQAAAAAANGQKSPTGRSSEERSPTESRNENASSTASLANDNNDFPPPQQPRSLSLNTTGLESKPAREQLKGRLRAGSLESLSEMSTGHQPHMASRPEPDQIGSPSSLNLNGYSGMHGYRQAMNPHMMNGNAHSNFNAAQGNLPGYTDIPYAIQAQSPTQYPGNTPGPFRLGDSPLTGFPMGSDAASPGGWMSLGSPTTQYQQHVTQHNFPSNLRYPVLEPLIPHLGNIIPVSLACDLLDLYFASSSSALMHPTSPYVLGYVFRKHSILHPSKPRQCTPALLASMLWVVAQTSDAAFLTAPPSSRGRVCQKLLELTVGLLKPLIHGTTGTDTSANFSNNVINGVALGGLGVAMPGSVSADMLNGENGGAFGAAGTLDDVVTYIHLATVVSASEYKGASLRWWNAAWSLARELKLGRELPQNPQTMTSQQSGEAVNDVDADGEADDDVPNQSGMITEEEREERRRIWWLVYTVDRHLALCYNRPLFLLDIECDGLLQPMDDTLWQAGEFYTGDSSIHITSPSGTPRIRRRGPNFECTGHSIFGYFLPLMTILGEIVDLYHAKNHPRFGIGFRSAQEWDDHASEIARQLDAYGHSLKEFEGRHLSVPQTEDQQDQTMEGVPGQPNPSDIGTPSVHSVHTASSNHISEADIQTRIVVAYGTHVMHVLHILLTGKWDPISLLDDNDLWISSQSFINATGHAVSAAEAINHILEYDPGLEFMPFFFGVYLLQGSFLLLLIADKLQVEASPSVVRACETIVRAHEACVVTLNTEYQRNFRKVMRSALAQVRGRVPEDFNEQQLRRREVLALYRWTGDGTGLAL</sequence>
<feature type="compositionally biased region" description="Polar residues" evidence="9">
    <location>
        <begin position="179"/>
        <end position="191"/>
    </location>
</feature>
<dbReference type="SUPFAM" id="SSF57701">
    <property type="entry name" value="Zn2/Cys6 DNA-binding domain"/>
    <property type="match status" value="1"/>
</dbReference>